<organism evidence="3 4">
    <name type="scientific">Chlamydomonas incerta</name>
    <dbReference type="NCBI Taxonomy" id="51695"/>
    <lineage>
        <taxon>Eukaryota</taxon>
        <taxon>Viridiplantae</taxon>
        <taxon>Chlorophyta</taxon>
        <taxon>core chlorophytes</taxon>
        <taxon>Chlorophyceae</taxon>
        <taxon>CS clade</taxon>
        <taxon>Chlamydomonadales</taxon>
        <taxon>Chlamydomonadaceae</taxon>
        <taxon>Chlamydomonas</taxon>
    </lineage>
</organism>
<comment type="caution">
    <text evidence="3">The sequence shown here is derived from an EMBL/GenBank/DDBJ whole genome shotgun (WGS) entry which is preliminary data.</text>
</comment>
<dbReference type="CDD" id="cd00352">
    <property type="entry name" value="Gn_AT_II"/>
    <property type="match status" value="1"/>
</dbReference>
<dbReference type="InterPro" id="IPR017932">
    <property type="entry name" value="GATase_2_dom"/>
</dbReference>
<dbReference type="InterPro" id="IPR044828">
    <property type="entry name" value="TSJT1-like"/>
</dbReference>
<dbReference type="PANTHER" id="PTHR45952:SF4">
    <property type="entry name" value="ALUMINUM INDUCED PROTEIN WITH YGL AND LRDR MOTIFS"/>
    <property type="match status" value="1"/>
</dbReference>
<evidence type="ECO:0000259" key="2">
    <source>
        <dbReference type="PROSITE" id="PS51278"/>
    </source>
</evidence>
<sequence>MYQHFCGKEVMMLAELQGQYAFVLYDAAKKQAFAARDPSGSEPLYYKLDADGAVLFTNDVDSLPNGETDRKGWKELSPGHYMCGRTITQFALSLDGLATRVHKESMDADALHAMLQAEVKAEEEERTFSFGSRPRLSRNRSK</sequence>
<dbReference type="SUPFAM" id="SSF56235">
    <property type="entry name" value="N-terminal nucleophile aminohydrolases (Ntn hydrolases)"/>
    <property type="match status" value="1"/>
</dbReference>
<proteinExistence type="predicted"/>
<reference evidence="3" key="1">
    <citation type="journal article" date="2020" name="bioRxiv">
        <title>Comparative genomics of Chlamydomonas.</title>
        <authorList>
            <person name="Craig R.J."/>
            <person name="Hasan A.R."/>
            <person name="Ness R.W."/>
            <person name="Keightley P.D."/>
        </authorList>
    </citation>
    <scope>NUCLEOTIDE SEQUENCE</scope>
    <source>
        <strain evidence="3">SAG 7.73</strain>
    </source>
</reference>
<dbReference type="PANTHER" id="PTHR45952">
    <property type="entry name" value="ALUMINUM INDUCED PROTEIN WITH YGL AND LRDR MOTIFS"/>
    <property type="match status" value="1"/>
</dbReference>
<feature type="domain" description="Glutamine amidotransferase type-2" evidence="2">
    <location>
        <begin position="1"/>
        <end position="87"/>
    </location>
</feature>
<accession>A0A835W0N3</accession>
<dbReference type="EMBL" id="JAEHOC010000020">
    <property type="protein sequence ID" value="KAG2432853.1"/>
    <property type="molecule type" value="Genomic_DNA"/>
</dbReference>
<evidence type="ECO:0000256" key="1">
    <source>
        <dbReference type="SAM" id="MobiDB-lite"/>
    </source>
</evidence>
<evidence type="ECO:0000313" key="4">
    <source>
        <dbReference type="Proteomes" id="UP000650467"/>
    </source>
</evidence>
<protein>
    <recommendedName>
        <fullName evidence="2">Glutamine amidotransferase type-2 domain-containing protein</fullName>
    </recommendedName>
</protein>
<gene>
    <name evidence="3" type="ORF">HXX76_008586</name>
</gene>
<dbReference type="PROSITE" id="PS51278">
    <property type="entry name" value="GATASE_TYPE_2"/>
    <property type="match status" value="1"/>
</dbReference>
<dbReference type="OrthoDB" id="2019121at2759"/>
<feature type="region of interest" description="Disordered" evidence="1">
    <location>
        <begin position="122"/>
        <end position="142"/>
    </location>
</feature>
<evidence type="ECO:0000313" key="3">
    <source>
        <dbReference type="EMBL" id="KAG2432853.1"/>
    </source>
</evidence>
<dbReference type="InterPro" id="IPR024286">
    <property type="entry name" value="DUF3700"/>
</dbReference>
<dbReference type="InterPro" id="IPR029055">
    <property type="entry name" value="Ntn_hydrolases_N"/>
</dbReference>
<keyword evidence="4" id="KW-1185">Reference proteome</keyword>
<name>A0A835W0N3_CHLIN</name>
<dbReference type="AlphaFoldDB" id="A0A835W0N3"/>
<dbReference type="Gene3D" id="3.60.20.10">
    <property type="entry name" value="Glutamine Phosphoribosylpyrophosphate, subunit 1, domain 1"/>
    <property type="match status" value="1"/>
</dbReference>
<dbReference type="Proteomes" id="UP000650467">
    <property type="component" value="Unassembled WGS sequence"/>
</dbReference>
<dbReference type="Pfam" id="PF12481">
    <property type="entry name" value="DUF3700"/>
    <property type="match status" value="1"/>
</dbReference>